<reference evidence="4 5" key="1">
    <citation type="submission" date="2016-03" db="EMBL/GenBank/DDBJ databases">
        <title>Genome sequencing of Psychrobacter alimentarius PAMC 27889.</title>
        <authorList>
            <person name="Lee J."/>
            <person name="Kim O.-S."/>
        </authorList>
    </citation>
    <scope>NUCLEOTIDE SEQUENCE [LARGE SCALE GENOMIC DNA]</scope>
    <source>
        <strain evidence="4 5">PAMC 27889</strain>
    </source>
</reference>
<dbReference type="NCBIfam" id="TIGR01414">
    <property type="entry name" value="autotrans_barl"/>
    <property type="match status" value="1"/>
</dbReference>
<protein>
    <submittedName>
        <fullName evidence="4">Autotransporter domain-containing protein</fullName>
    </submittedName>
</protein>
<dbReference type="RefSeq" id="WP_062843538.1">
    <property type="nucleotide sequence ID" value="NZ_CP014945.1"/>
</dbReference>
<dbReference type="NCBIfam" id="TIGR02601">
    <property type="entry name" value="autotrns_rpt"/>
    <property type="match status" value="1"/>
</dbReference>
<dbReference type="InterPro" id="IPR024973">
    <property type="entry name" value="ESPR"/>
</dbReference>
<evidence type="ECO:0000256" key="1">
    <source>
        <dbReference type="ARBA" id="ARBA00022729"/>
    </source>
</evidence>
<dbReference type="PROSITE" id="PS51208">
    <property type="entry name" value="AUTOTRANSPORTER"/>
    <property type="match status" value="1"/>
</dbReference>
<evidence type="ECO:0000313" key="5">
    <source>
        <dbReference type="Proteomes" id="UP000076104"/>
    </source>
</evidence>
<dbReference type="InterPro" id="IPR030895">
    <property type="entry name" value="T5SS_PEPC_rpt"/>
</dbReference>
<keyword evidence="1" id="KW-0732">Signal</keyword>
<feature type="domain" description="Autotransporter" evidence="3">
    <location>
        <begin position="939"/>
        <end position="1217"/>
    </location>
</feature>
<dbReference type="Pfam" id="PF03797">
    <property type="entry name" value="Autotransporter"/>
    <property type="match status" value="1"/>
</dbReference>
<dbReference type="Pfam" id="PF13018">
    <property type="entry name" value="ESPR"/>
    <property type="match status" value="1"/>
</dbReference>
<dbReference type="InterPro" id="IPR013425">
    <property type="entry name" value="Autotrns_rpt"/>
</dbReference>
<dbReference type="PRINTS" id="PR01217">
    <property type="entry name" value="PRICHEXTENSN"/>
</dbReference>
<dbReference type="NCBIfam" id="TIGR04393">
    <property type="entry name" value="rpt_T5SS_PEPC"/>
    <property type="match status" value="8"/>
</dbReference>
<dbReference type="Proteomes" id="UP000076104">
    <property type="component" value="Chromosome"/>
</dbReference>
<accession>A0ABN4MY46</accession>
<name>A0ABN4MY46_9GAMM</name>
<dbReference type="SUPFAM" id="SSF103515">
    <property type="entry name" value="Autotransporter"/>
    <property type="match status" value="1"/>
</dbReference>
<dbReference type="InterPro" id="IPR036709">
    <property type="entry name" value="Autotransporte_beta_dom_sf"/>
</dbReference>
<dbReference type="InterPro" id="IPR006315">
    <property type="entry name" value="OM_autotransptr_brl_dom"/>
</dbReference>
<dbReference type="SMART" id="SM00869">
    <property type="entry name" value="Autotransporter"/>
    <property type="match status" value="1"/>
</dbReference>
<evidence type="ECO:0000259" key="3">
    <source>
        <dbReference type="PROSITE" id="PS51208"/>
    </source>
</evidence>
<evidence type="ECO:0000313" key="4">
    <source>
        <dbReference type="EMBL" id="AMT95743.1"/>
    </source>
</evidence>
<proteinExistence type="predicted"/>
<dbReference type="InterPro" id="IPR005546">
    <property type="entry name" value="Autotransporte_beta"/>
</dbReference>
<gene>
    <name evidence="4" type="ORF">A3K91_0107</name>
</gene>
<organism evidence="4 5">
    <name type="scientific">Psychrobacter alimentarius</name>
    <dbReference type="NCBI Taxonomy" id="261164"/>
    <lineage>
        <taxon>Bacteria</taxon>
        <taxon>Pseudomonadati</taxon>
        <taxon>Pseudomonadota</taxon>
        <taxon>Gammaproteobacteria</taxon>
        <taxon>Moraxellales</taxon>
        <taxon>Moraxellaceae</taxon>
        <taxon>Psychrobacter</taxon>
    </lineage>
</organism>
<dbReference type="EMBL" id="CP014945">
    <property type="protein sequence ID" value="AMT95743.1"/>
    <property type="molecule type" value="Genomic_DNA"/>
</dbReference>
<dbReference type="Gene3D" id="2.40.128.130">
    <property type="entry name" value="Autotransporter beta-domain"/>
    <property type="match status" value="1"/>
</dbReference>
<evidence type="ECO:0000256" key="2">
    <source>
        <dbReference type="SAM" id="MobiDB-lite"/>
    </source>
</evidence>
<keyword evidence="5" id="KW-1185">Reference proteome</keyword>
<feature type="region of interest" description="Disordered" evidence="2">
    <location>
        <begin position="768"/>
        <end position="847"/>
    </location>
</feature>
<sequence length="1217" mass="125590">MNHVYRVVFNHSLGVYQCVSELAKSRGKSSGKSQVASKLLLTPLAVAMLCASGSALADVTYDDGATTALPSSFAVDEVVTVSNGSKVTGSEMVFGFADAAALNINTAGSVVSNDLISLAVRPDSVSVVTIDGAGSSLNAEFLTISEEGQAELTAQNGANITINDLTVLGLEVGSVANMTLTDKNTVFNGKSILVGDKGEGTLTIKNGAAGKFQSEVGAGIASDSKGQITITGAGSSLSTDRIIVGDTGEGTLVVNDSAKLTATSDIGVGIGVGSNGTATVDGSGTTATAARIVSGGRGTGLLIISNGAKVTSTIAAGTGLVRDSDGTIDVKGTDSVLIAPEITIAQSGNGTLKIQDGAKVTIDNSSIIGDEFSGEGLIEVTGNNSTLISENIIIGNNGQGSLSVAQGAKASANDIVRLGQGIGNNKNRVSISDAGSTMDSKELQVGFNNNGQLDIAKGGKVTADLTVIGLQGMGRGIVNITDADSALTTDNLSIGGSGSGTLTLDNNGRVEVAESTHLGEDISAAGSLDISSNSTFATKDLVVGNNGSATVNLNSKGVLSTESLVRATSATSNSVVNFDGGTLRLTADQDALFNGFGGFGESSINVKAGGANIDTQGFNTKVVNSAVITGAGDFAKEGTGLLAMATTAKQWTGATNINQGTLRLDGNYTMRDGEILGIGLNTLDDYGQLIVQGRANISQGQLEVNASEAVANLSGNNEWKDIVKATTRVGEFTQVSDNSPLVNFYADYSDPNAVHLKMGAPTPPVVTPEPPVVTPEPPVVTPEPPVVTPEPPVVTPEPPVVTPEPPVVTPEPPVVTPEPPVVTPEPPVVTPEPPVVTPEPPVVTPEPPVTDTTFVESVNTQSQRNDVGIAYALDRAIQDQIVNGDNDLAKALISSTTNFNQNQLAVAANQLQPLFMGAANHIITDTNYAASEAVTEHRATTTERNVWAKLIGNTGSHDAENGVTGYEADSYGAIVGLDTPINSDLNLGLAVSYIDTDADTDGSRLDHKLIAKNWQVLGYGNYGASDATDVNFHIGAGRSSVKGERHLSILTNAVARSDYDVDTLRAGLGVDHRIGSEQRHVTPFAKVNYAQAKSDSYRETGAGVYNLNVDENRYESMRWTAGLKMSQYLTPQFAITGQLAAAIENGDQHSDITANFVGMPNDSFTTIGQEVGREIGIVGIGISYMPTLKTTLSAGYRSEWRENYDDQGASIALQTTF</sequence>
<dbReference type="GeneID" id="33059901"/>